<dbReference type="Gene3D" id="3.90.120.10">
    <property type="entry name" value="DNA Methylase, subunit A, domain 2"/>
    <property type="match status" value="1"/>
</dbReference>
<keyword evidence="3 6" id="KW-0808">Transferase</keyword>
<dbReference type="GO" id="GO:0009307">
    <property type="term" value="P:DNA restriction-modification system"/>
    <property type="evidence" value="ECO:0007669"/>
    <property type="project" value="UniProtKB-KW"/>
</dbReference>
<organism evidence="7 8">
    <name type="scientific">Roseburia inulinivorans</name>
    <dbReference type="NCBI Taxonomy" id="360807"/>
    <lineage>
        <taxon>Bacteria</taxon>
        <taxon>Bacillati</taxon>
        <taxon>Bacillota</taxon>
        <taxon>Clostridia</taxon>
        <taxon>Lachnospirales</taxon>
        <taxon>Lachnospiraceae</taxon>
        <taxon>Roseburia</taxon>
    </lineage>
</organism>
<dbReference type="GO" id="GO:0032259">
    <property type="term" value="P:methylation"/>
    <property type="evidence" value="ECO:0007669"/>
    <property type="project" value="UniProtKB-KW"/>
</dbReference>
<keyword evidence="4 6" id="KW-0949">S-adenosyl-L-methionine</keyword>
<accession>A0A3R5W030</accession>
<dbReference type="EMBL" id="QRTF01000011">
    <property type="protein sequence ID" value="RGQ50596.1"/>
    <property type="molecule type" value="Genomic_DNA"/>
</dbReference>
<dbReference type="AlphaFoldDB" id="A0A3R5W030"/>
<comment type="caution">
    <text evidence="7">The sequence shown here is derived from an EMBL/GenBank/DDBJ whole genome shotgun (WGS) entry which is preliminary data.</text>
</comment>
<evidence type="ECO:0000256" key="3">
    <source>
        <dbReference type="ARBA" id="ARBA00022679"/>
    </source>
</evidence>
<reference evidence="7 8" key="1">
    <citation type="submission" date="2018-08" db="EMBL/GenBank/DDBJ databases">
        <title>A genome reference for cultivated species of the human gut microbiota.</title>
        <authorList>
            <person name="Zou Y."/>
            <person name="Xue W."/>
            <person name="Luo G."/>
        </authorList>
    </citation>
    <scope>NUCLEOTIDE SEQUENCE [LARGE SCALE GENOMIC DNA]</scope>
    <source>
        <strain evidence="7 8">AF28-15</strain>
    </source>
</reference>
<evidence type="ECO:0000256" key="4">
    <source>
        <dbReference type="ARBA" id="ARBA00022691"/>
    </source>
</evidence>
<dbReference type="EC" id="2.1.1.37" evidence="1"/>
<evidence type="ECO:0000256" key="6">
    <source>
        <dbReference type="PROSITE-ProRule" id="PRU01016"/>
    </source>
</evidence>
<dbReference type="GO" id="GO:0003886">
    <property type="term" value="F:DNA (cytosine-5-)-methyltransferase activity"/>
    <property type="evidence" value="ECO:0007669"/>
    <property type="project" value="UniProtKB-EC"/>
</dbReference>
<dbReference type="PROSITE" id="PS51679">
    <property type="entry name" value="SAM_MT_C5"/>
    <property type="match status" value="1"/>
</dbReference>
<comment type="similarity">
    <text evidence="6">Belongs to the class I-like SAM-binding methyltransferase superfamily. C5-methyltransferase family.</text>
</comment>
<evidence type="ECO:0000256" key="5">
    <source>
        <dbReference type="ARBA" id="ARBA00022747"/>
    </source>
</evidence>
<dbReference type="PANTHER" id="PTHR23068">
    <property type="entry name" value="DNA CYTOSINE-5- -METHYLTRANSFERASE 3-RELATED"/>
    <property type="match status" value="1"/>
</dbReference>
<dbReference type="InterPro" id="IPR001525">
    <property type="entry name" value="C5_MeTfrase"/>
</dbReference>
<feature type="active site" evidence="6">
    <location>
        <position position="76"/>
    </location>
</feature>
<dbReference type="InterPro" id="IPR029063">
    <property type="entry name" value="SAM-dependent_MTases_sf"/>
</dbReference>
<name>A0A3R5W030_9FIRM</name>
<keyword evidence="5" id="KW-0680">Restriction system</keyword>
<dbReference type="Gene3D" id="3.40.50.150">
    <property type="entry name" value="Vaccinia Virus protein VP39"/>
    <property type="match status" value="1"/>
</dbReference>
<evidence type="ECO:0000313" key="7">
    <source>
        <dbReference type="EMBL" id="RGQ50596.1"/>
    </source>
</evidence>
<dbReference type="PANTHER" id="PTHR23068:SF25">
    <property type="entry name" value="DNA (CYTOSINE-5)-METHYLTRANSFERASE DRM2"/>
    <property type="match status" value="1"/>
</dbReference>
<protein>
    <recommendedName>
        <fullName evidence="1">DNA (cytosine-5-)-methyltransferase</fullName>
        <ecNumber evidence="1">2.1.1.37</ecNumber>
    </recommendedName>
</protein>
<keyword evidence="2 6" id="KW-0489">Methyltransferase</keyword>
<dbReference type="PROSITE" id="PS00094">
    <property type="entry name" value="C5_MTASE_1"/>
    <property type="match status" value="1"/>
</dbReference>
<gene>
    <name evidence="7" type="ORF">DWY96_06500</name>
</gene>
<proteinExistence type="inferred from homology"/>
<dbReference type="Proteomes" id="UP000283738">
    <property type="component" value="Unassembled WGS sequence"/>
</dbReference>
<dbReference type="SUPFAM" id="SSF53335">
    <property type="entry name" value="S-adenosyl-L-methionine-dependent methyltransferases"/>
    <property type="match status" value="1"/>
</dbReference>
<sequence length="309" mass="34941">MEKVKVLSLFNGISCGRVAFERAGIEVEKYVSYEVDDFANEVAKKNYPNDEYNGDVFKGDFTQYKGFDIVIGGSPCTYWSIAKRERETTSEGIGFELFKQFVRAVKESECKYFLYENNNSIHNDIKEEISRQLGVKPIMIDSRLVSAQGRKRCYWTNIPGVEQPEDKGILLQDILEAGGIAYAEKAYCLTSSYNGAVIWNSLERSQRTMVAERAEAEGPGVYKVEDGKVEIQSRKQNGEVRNGVYKIKLPNGLYKFRKATPLEAERLQTLPDNYTSGVPTGQRYKQIGNGWTVDIIAHIVSYLLKIKAA</sequence>
<dbReference type="RefSeq" id="WP_118109461.1">
    <property type="nucleotide sequence ID" value="NZ_QRTF01000011.1"/>
</dbReference>
<dbReference type="InterPro" id="IPR018117">
    <property type="entry name" value="C5_DNA_meth_AS"/>
</dbReference>
<evidence type="ECO:0000256" key="2">
    <source>
        <dbReference type="ARBA" id="ARBA00022603"/>
    </source>
</evidence>
<dbReference type="InterPro" id="IPR050390">
    <property type="entry name" value="C5-Methyltransferase"/>
</dbReference>
<evidence type="ECO:0000256" key="1">
    <source>
        <dbReference type="ARBA" id="ARBA00011975"/>
    </source>
</evidence>
<evidence type="ECO:0000313" key="8">
    <source>
        <dbReference type="Proteomes" id="UP000283738"/>
    </source>
</evidence>
<dbReference type="Pfam" id="PF00145">
    <property type="entry name" value="DNA_methylase"/>
    <property type="match status" value="2"/>
</dbReference>